<evidence type="ECO:0000256" key="3">
    <source>
        <dbReference type="ARBA" id="ARBA00022801"/>
    </source>
</evidence>
<keyword evidence="2" id="KW-0479">Metal-binding</keyword>
<evidence type="ECO:0000313" key="6">
    <source>
        <dbReference type="EMBL" id="VWL91427.1"/>
    </source>
</evidence>
<evidence type="ECO:0000256" key="1">
    <source>
        <dbReference type="ARBA" id="ARBA00022722"/>
    </source>
</evidence>
<feature type="domain" description="PIN" evidence="5">
    <location>
        <begin position="7"/>
        <end position="141"/>
    </location>
</feature>
<organism evidence="6 7">
    <name type="scientific">Collinsella aerofaciens</name>
    <dbReference type="NCBI Taxonomy" id="74426"/>
    <lineage>
        <taxon>Bacteria</taxon>
        <taxon>Bacillati</taxon>
        <taxon>Actinomycetota</taxon>
        <taxon>Coriobacteriia</taxon>
        <taxon>Coriobacteriales</taxon>
        <taxon>Coriobacteriaceae</taxon>
        <taxon>Collinsella</taxon>
    </lineage>
</organism>
<evidence type="ECO:0000313" key="7">
    <source>
        <dbReference type="Proteomes" id="UP000368032"/>
    </source>
</evidence>
<dbReference type="GO" id="GO:0016787">
    <property type="term" value="F:hydrolase activity"/>
    <property type="evidence" value="ECO:0007669"/>
    <property type="project" value="UniProtKB-KW"/>
</dbReference>
<reference evidence="6 7" key="1">
    <citation type="submission" date="2019-10" db="EMBL/GenBank/DDBJ databases">
        <authorList>
            <person name="Wolf R A."/>
        </authorList>
    </citation>
    <scope>NUCLEOTIDE SEQUENCE [LARGE SCALE GENOMIC DNA]</scope>
    <source>
        <strain evidence="6">Collinsella_aerofaciens_DSM_13712</strain>
    </source>
</reference>
<keyword evidence="3" id="KW-0378">Hydrolase</keyword>
<gene>
    <name evidence="6" type="ORF">CKJAJONC_01520</name>
</gene>
<sequence>MSENPKRILVDTNVWLDYFIPQRRGRSAAIEFLRDACAAQVDLLYAATSSKDLFYLISSEHKAWYRREHGSLSQDAASAATSLAWDCLDVLSQLATPVPCDLSDIWMASKQRKLHSDYEDDLIIAAAMRAKADLLVTNDVKLCSHAPVAAMSVEDARNYLTTLK</sequence>
<accession>A0A5K1ISX2</accession>
<dbReference type="Proteomes" id="UP000368032">
    <property type="component" value="Unassembled WGS sequence"/>
</dbReference>
<dbReference type="GO" id="GO:0046872">
    <property type="term" value="F:metal ion binding"/>
    <property type="evidence" value="ECO:0007669"/>
    <property type="project" value="UniProtKB-KW"/>
</dbReference>
<dbReference type="SUPFAM" id="SSF88723">
    <property type="entry name" value="PIN domain-like"/>
    <property type="match status" value="1"/>
</dbReference>
<dbReference type="Pfam" id="PF13470">
    <property type="entry name" value="PIN_3"/>
    <property type="match status" value="1"/>
</dbReference>
<proteinExistence type="predicted"/>
<dbReference type="InterPro" id="IPR029060">
    <property type="entry name" value="PIN-like_dom_sf"/>
</dbReference>
<evidence type="ECO:0000256" key="2">
    <source>
        <dbReference type="ARBA" id="ARBA00022723"/>
    </source>
</evidence>
<keyword evidence="4" id="KW-0460">Magnesium</keyword>
<evidence type="ECO:0000259" key="5">
    <source>
        <dbReference type="Pfam" id="PF13470"/>
    </source>
</evidence>
<dbReference type="GO" id="GO:0004518">
    <property type="term" value="F:nuclease activity"/>
    <property type="evidence" value="ECO:0007669"/>
    <property type="project" value="UniProtKB-KW"/>
</dbReference>
<dbReference type="AlphaFoldDB" id="A0A5K1ISX2"/>
<keyword evidence="1" id="KW-0540">Nuclease</keyword>
<name>A0A5K1ISX2_9ACTN</name>
<evidence type="ECO:0000256" key="4">
    <source>
        <dbReference type="ARBA" id="ARBA00022842"/>
    </source>
</evidence>
<dbReference type="RefSeq" id="WP_152067606.1">
    <property type="nucleotide sequence ID" value="NZ_CABWIF010000007.1"/>
</dbReference>
<dbReference type="InterPro" id="IPR002716">
    <property type="entry name" value="PIN_dom"/>
</dbReference>
<protein>
    <submittedName>
        <fullName evidence="6">PIN domain protein</fullName>
    </submittedName>
</protein>
<dbReference type="Gene3D" id="3.40.50.1010">
    <property type="entry name" value="5'-nuclease"/>
    <property type="match status" value="1"/>
</dbReference>
<dbReference type="EMBL" id="CABWIF010000007">
    <property type="protein sequence ID" value="VWL91427.1"/>
    <property type="molecule type" value="Genomic_DNA"/>
</dbReference>